<dbReference type="InterPro" id="IPR011711">
    <property type="entry name" value="GntR_C"/>
</dbReference>
<name>A0A645FRQ2_9ZZZZ</name>
<evidence type="ECO:0000256" key="2">
    <source>
        <dbReference type="ARBA" id="ARBA00023125"/>
    </source>
</evidence>
<protein>
    <recommendedName>
        <fullName evidence="4">GntR C-terminal domain-containing protein</fullName>
    </recommendedName>
</protein>
<organism evidence="5">
    <name type="scientific">bioreactor metagenome</name>
    <dbReference type="NCBI Taxonomy" id="1076179"/>
    <lineage>
        <taxon>unclassified sequences</taxon>
        <taxon>metagenomes</taxon>
        <taxon>ecological metagenomes</taxon>
    </lineage>
</organism>
<evidence type="ECO:0000256" key="3">
    <source>
        <dbReference type="ARBA" id="ARBA00023163"/>
    </source>
</evidence>
<feature type="domain" description="GntR C-terminal" evidence="4">
    <location>
        <begin position="7"/>
        <end position="88"/>
    </location>
</feature>
<evidence type="ECO:0000313" key="5">
    <source>
        <dbReference type="EMBL" id="MPN17128.1"/>
    </source>
</evidence>
<dbReference type="GO" id="GO:0003677">
    <property type="term" value="F:DNA binding"/>
    <property type="evidence" value="ECO:0007669"/>
    <property type="project" value="UniProtKB-KW"/>
</dbReference>
<dbReference type="Pfam" id="PF07729">
    <property type="entry name" value="FCD"/>
    <property type="match status" value="1"/>
</dbReference>
<keyword evidence="2" id="KW-0238">DNA-binding</keyword>
<gene>
    <name evidence="5" type="ORF">SDC9_164478</name>
</gene>
<sequence>MDESLEDRVVFTREDARFHLAIADCSGNEILKMMTVTLNNVTDRVAFHNAQKNNDFSRHAQKEHRDMVEAIEKKDLDMLKDAIWRHIQCLRENIVEQSTKIQHLSR</sequence>
<evidence type="ECO:0000256" key="1">
    <source>
        <dbReference type="ARBA" id="ARBA00023015"/>
    </source>
</evidence>
<reference evidence="5" key="1">
    <citation type="submission" date="2019-08" db="EMBL/GenBank/DDBJ databases">
        <authorList>
            <person name="Kucharzyk K."/>
            <person name="Murdoch R.W."/>
            <person name="Higgins S."/>
            <person name="Loffler F."/>
        </authorList>
    </citation>
    <scope>NUCLEOTIDE SEQUENCE</scope>
</reference>
<dbReference type="Gene3D" id="1.20.120.530">
    <property type="entry name" value="GntR ligand-binding domain-like"/>
    <property type="match status" value="1"/>
</dbReference>
<proteinExistence type="predicted"/>
<dbReference type="AlphaFoldDB" id="A0A645FRQ2"/>
<comment type="caution">
    <text evidence="5">The sequence shown here is derived from an EMBL/GenBank/DDBJ whole genome shotgun (WGS) entry which is preliminary data.</text>
</comment>
<evidence type="ECO:0000259" key="4">
    <source>
        <dbReference type="Pfam" id="PF07729"/>
    </source>
</evidence>
<dbReference type="SUPFAM" id="SSF48008">
    <property type="entry name" value="GntR ligand-binding domain-like"/>
    <property type="match status" value="1"/>
</dbReference>
<keyword evidence="1" id="KW-0805">Transcription regulation</keyword>
<dbReference type="InterPro" id="IPR008920">
    <property type="entry name" value="TF_FadR/GntR_C"/>
</dbReference>
<accession>A0A645FRQ2</accession>
<keyword evidence="3" id="KW-0804">Transcription</keyword>
<dbReference type="EMBL" id="VSSQ01064170">
    <property type="protein sequence ID" value="MPN17128.1"/>
    <property type="molecule type" value="Genomic_DNA"/>
</dbReference>